<comment type="similarity">
    <text evidence="1">Belongs to the ATP-dependent AMP-binding enzyme family.</text>
</comment>
<evidence type="ECO:0000256" key="3">
    <source>
        <dbReference type="ARBA" id="ARBA00022741"/>
    </source>
</evidence>
<evidence type="ECO:0000259" key="6">
    <source>
        <dbReference type="Pfam" id="PF13193"/>
    </source>
</evidence>
<dbReference type="InterPro" id="IPR000873">
    <property type="entry name" value="AMP-dep_synth/lig_dom"/>
</dbReference>
<organism evidence="7 8">
    <name type="scientific">Microbacterium phyllosphaerae</name>
    <dbReference type="NCBI Taxonomy" id="124798"/>
    <lineage>
        <taxon>Bacteria</taxon>
        <taxon>Bacillati</taxon>
        <taxon>Actinomycetota</taxon>
        <taxon>Actinomycetes</taxon>
        <taxon>Micrococcales</taxon>
        <taxon>Microbacteriaceae</taxon>
        <taxon>Microbacterium</taxon>
    </lineage>
</organism>
<keyword evidence="2 7" id="KW-0436">Ligase</keyword>
<feature type="domain" description="AMP-dependent synthetase/ligase" evidence="5">
    <location>
        <begin position="51"/>
        <end position="411"/>
    </location>
</feature>
<sequence length="569" mass="62464">MSRSATAATTAIREMRDFLFANATDYEAAREGFAWPTPTEFNFALEWFDVIAGETPDRPAVQIVSADLSLESWSYGDLSARSDQVAAWLTGLGIRRGDHVIVMLGNTIELWEVMLAITKIGAVSIPTSTLLSASDLAYRVEHGRARAIVTLGSLAERIADIDADVLRIGVGDGIPAEWARFDESSDAPTTFQPDAATPADDTALLYFTSGTTSRPKLVQHTHVSYPIGHLSTMWWLGVRPDDVHLNISSPGWAKHAWSSFYSPFLAEATVFVYNYDRFDANTLMQVMDTHHVSTFCAPPTVWRMLIQADLGRLTHPPRELVGAGEPLNPEVIDRVREAWGGTIRDGFGQTEMTACVGNSPGQVVKVGSMGRPLPGYPVVLLDPATGELAESEGEIALDLAHPPAGLMAGYYDDPEKTAESRVGGYHHTGDIAQRDADGYLTYIGRADDVFKASDYKISPFELESVLLEHDLVIEAAVIPSPDPTRLAVPKAYVCLRTDAVEAEADAARSIFAYAHDRLSSHLWVRIIEFVPELPKTISGKIRRVELRAREAERVTSGDEAAQHRDRDYR</sequence>
<keyword evidence="8" id="KW-1185">Reference proteome</keyword>
<dbReference type="InterPro" id="IPR025110">
    <property type="entry name" value="AMP-bd_C"/>
</dbReference>
<dbReference type="Proteomes" id="UP000703720">
    <property type="component" value="Unassembled WGS sequence"/>
</dbReference>
<dbReference type="Gene3D" id="3.30.300.30">
    <property type="match status" value="1"/>
</dbReference>
<evidence type="ECO:0000256" key="1">
    <source>
        <dbReference type="ARBA" id="ARBA00006432"/>
    </source>
</evidence>
<dbReference type="InterPro" id="IPR020845">
    <property type="entry name" value="AMP-binding_CS"/>
</dbReference>
<dbReference type="Gene3D" id="3.40.50.12780">
    <property type="entry name" value="N-terminal domain of ligase-like"/>
    <property type="match status" value="1"/>
</dbReference>
<dbReference type="InterPro" id="IPR042099">
    <property type="entry name" value="ANL_N_sf"/>
</dbReference>
<dbReference type="PANTHER" id="PTHR43605:SF10">
    <property type="entry name" value="ACYL-COA SYNTHETASE MEDIUM CHAIN FAMILY MEMBER 3"/>
    <property type="match status" value="1"/>
</dbReference>
<evidence type="ECO:0000259" key="5">
    <source>
        <dbReference type="Pfam" id="PF00501"/>
    </source>
</evidence>
<reference evidence="7 8" key="1">
    <citation type="submission" date="2021-03" db="EMBL/GenBank/DDBJ databases">
        <title>Sequencing the genomes of 1000 actinobacteria strains.</title>
        <authorList>
            <person name="Klenk H.-P."/>
        </authorList>
    </citation>
    <scope>NUCLEOTIDE SEQUENCE [LARGE SCALE GENOMIC DNA]</scope>
    <source>
        <strain evidence="7 8">DSM 13468</strain>
    </source>
</reference>
<keyword evidence="4" id="KW-0067">ATP-binding</keyword>
<dbReference type="GO" id="GO:0003987">
    <property type="term" value="F:acetate-CoA ligase activity"/>
    <property type="evidence" value="ECO:0007669"/>
    <property type="project" value="UniProtKB-EC"/>
</dbReference>
<dbReference type="EC" id="6.2.1.1" evidence="7"/>
<dbReference type="InterPro" id="IPR045851">
    <property type="entry name" value="AMP-bd_C_sf"/>
</dbReference>
<evidence type="ECO:0000313" key="7">
    <source>
        <dbReference type="EMBL" id="MBP2376946.1"/>
    </source>
</evidence>
<dbReference type="PROSITE" id="PS00455">
    <property type="entry name" value="AMP_BINDING"/>
    <property type="match status" value="1"/>
</dbReference>
<feature type="domain" description="AMP-binding enzyme C-terminal" evidence="6">
    <location>
        <begin position="461"/>
        <end position="540"/>
    </location>
</feature>
<dbReference type="EMBL" id="JAGIOA010000001">
    <property type="protein sequence ID" value="MBP2376946.1"/>
    <property type="molecule type" value="Genomic_DNA"/>
</dbReference>
<accession>A0ABS4WLP1</accession>
<dbReference type="Pfam" id="PF13193">
    <property type="entry name" value="AMP-binding_C"/>
    <property type="match status" value="1"/>
</dbReference>
<keyword evidence="3" id="KW-0547">Nucleotide-binding</keyword>
<evidence type="ECO:0000256" key="4">
    <source>
        <dbReference type="ARBA" id="ARBA00022840"/>
    </source>
</evidence>
<dbReference type="PANTHER" id="PTHR43605">
    <property type="entry name" value="ACYL-COENZYME A SYNTHETASE"/>
    <property type="match status" value="1"/>
</dbReference>
<evidence type="ECO:0000313" key="8">
    <source>
        <dbReference type="Proteomes" id="UP000703720"/>
    </source>
</evidence>
<comment type="caution">
    <text evidence="7">The sequence shown here is derived from an EMBL/GenBank/DDBJ whole genome shotgun (WGS) entry which is preliminary data.</text>
</comment>
<gene>
    <name evidence="7" type="ORF">JOF42_000441</name>
</gene>
<dbReference type="InterPro" id="IPR051087">
    <property type="entry name" value="Mitochondrial_ACSM"/>
</dbReference>
<name>A0ABS4WLP1_9MICO</name>
<protein>
    <submittedName>
        <fullName evidence="7">Acetyl-CoA synthetase</fullName>
        <ecNumber evidence="7">6.2.1.1</ecNumber>
    </submittedName>
</protein>
<dbReference type="Pfam" id="PF00501">
    <property type="entry name" value="AMP-binding"/>
    <property type="match status" value="1"/>
</dbReference>
<proteinExistence type="inferred from homology"/>
<dbReference type="SUPFAM" id="SSF56801">
    <property type="entry name" value="Acetyl-CoA synthetase-like"/>
    <property type="match status" value="1"/>
</dbReference>
<evidence type="ECO:0000256" key="2">
    <source>
        <dbReference type="ARBA" id="ARBA00022598"/>
    </source>
</evidence>
<dbReference type="RefSeq" id="WP_210096360.1">
    <property type="nucleotide sequence ID" value="NZ_BAAAIO010000001.1"/>
</dbReference>